<feature type="compositionally biased region" description="Basic and acidic residues" evidence="1">
    <location>
        <begin position="70"/>
        <end position="90"/>
    </location>
</feature>
<accession>A0AA37T9S8</accession>
<name>A0AA37T9S8_9GAMM</name>
<keyword evidence="3" id="KW-1185">Reference proteome</keyword>
<evidence type="ECO:0008006" key="4">
    <source>
        <dbReference type="Google" id="ProtNLM"/>
    </source>
</evidence>
<proteinExistence type="predicted"/>
<evidence type="ECO:0000313" key="2">
    <source>
        <dbReference type="EMBL" id="GLS28149.1"/>
    </source>
</evidence>
<comment type="caution">
    <text evidence="2">The sequence shown here is derived from an EMBL/GenBank/DDBJ whole genome shotgun (WGS) entry which is preliminary data.</text>
</comment>
<dbReference type="InterPro" id="IPR009749">
    <property type="entry name" value="DUF1315"/>
</dbReference>
<organism evidence="2 3">
    <name type="scientific">Marinibactrum halimedae</name>
    <dbReference type="NCBI Taxonomy" id="1444977"/>
    <lineage>
        <taxon>Bacteria</taxon>
        <taxon>Pseudomonadati</taxon>
        <taxon>Pseudomonadota</taxon>
        <taxon>Gammaproteobacteria</taxon>
        <taxon>Cellvibrionales</taxon>
        <taxon>Cellvibrionaceae</taxon>
        <taxon>Marinibactrum</taxon>
    </lineage>
</organism>
<evidence type="ECO:0000313" key="3">
    <source>
        <dbReference type="Proteomes" id="UP001156870"/>
    </source>
</evidence>
<reference evidence="2 3" key="1">
    <citation type="journal article" date="2014" name="Int. J. Syst. Evol. Microbiol.">
        <title>Complete genome sequence of Corynebacterium casei LMG S-19264T (=DSM 44701T), isolated from a smear-ripened cheese.</title>
        <authorList>
            <consortium name="US DOE Joint Genome Institute (JGI-PGF)"/>
            <person name="Walter F."/>
            <person name="Albersmeier A."/>
            <person name="Kalinowski J."/>
            <person name="Ruckert C."/>
        </authorList>
    </citation>
    <scope>NUCLEOTIDE SEQUENCE [LARGE SCALE GENOMIC DNA]</scope>
    <source>
        <strain evidence="2 3">NBRC 110095</strain>
    </source>
</reference>
<dbReference type="RefSeq" id="WP_232594086.1">
    <property type="nucleotide sequence ID" value="NZ_BSPD01000102.1"/>
</dbReference>
<protein>
    <recommendedName>
        <fullName evidence="4">DUF1315 family protein</fullName>
    </recommendedName>
</protein>
<dbReference type="Proteomes" id="UP001156870">
    <property type="component" value="Unassembled WGS sequence"/>
</dbReference>
<gene>
    <name evidence="2" type="ORF">GCM10007877_38680</name>
</gene>
<dbReference type="EMBL" id="BSPD01000102">
    <property type="protein sequence ID" value="GLS28149.1"/>
    <property type="molecule type" value="Genomic_DNA"/>
</dbReference>
<evidence type="ECO:0000256" key="1">
    <source>
        <dbReference type="SAM" id="MobiDB-lite"/>
    </source>
</evidence>
<feature type="region of interest" description="Disordered" evidence="1">
    <location>
        <begin position="58"/>
        <end position="90"/>
    </location>
</feature>
<sequence length="90" mass="10265">MNYQQLLESIDPTIYQNLKRAVELGKWPNGQVLSQAQRETCMQAIIAYEMKHLSPEARTGYVPPKSHTHCGGEGEVADHQEEQPLKWSDQ</sequence>
<dbReference type="AlphaFoldDB" id="A0AA37T9S8"/>
<dbReference type="Pfam" id="PF07023">
    <property type="entry name" value="DUF1315"/>
    <property type="match status" value="1"/>
</dbReference>